<accession>A0A1B0CHA5</accession>
<dbReference type="InterPro" id="IPR043502">
    <property type="entry name" value="DNA/RNA_pol_sf"/>
</dbReference>
<dbReference type="PANTHER" id="PTHR36688">
    <property type="entry name" value="ENDO/EXONUCLEASE/PHOSPHATASE DOMAIN-CONTAINING PROTEIN"/>
    <property type="match status" value="1"/>
</dbReference>
<dbReference type="InterPro" id="IPR052560">
    <property type="entry name" value="RdDP_mobile_element"/>
</dbReference>
<feature type="domain" description="Reverse transcriptase" evidence="1">
    <location>
        <begin position="545"/>
        <end position="751"/>
    </location>
</feature>
<dbReference type="Pfam" id="PF14529">
    <property type="entry name" value="Exo_endo_phos_2"/>
    <property type="match status" value="1"/>
</dbReference>
<organism evidence="3 4">
    <name type="scientific">Lutzomyia longipalpis</name>
    <name type="common">Sand fly</name>
    <dbReference type="NCBI Taxonomy" id="7200"/>
    <lineage>
        <taxon>Eukaryota</taxon>
        <taxon>Metazoa</taxon>
        <taxon>Ecdysozoa</taxon>
        <taxon>Arthropoda</taxon>
        <taxon>Hexapoda</taxon>
        <taxon>Insecta</taxon>
        <taxon>Pterygota</taxon>
        <taxon>Neoptera</taxon>
        <taxon>Endopterygota</taxon>
        <taxon>Diptera</taxon>
        <taxon>Nematocera</taxon>
        <taxon>Psychodoidea</taxon>
        <taxon>Psychodidae</taxon>
        <taxon>Lutzomyia</taxon>
        <taxon>Lutzomyia</taxon>
    </lineage>
</organism>
<dbReference type="VEuPathDB" id="VectorBase:LLONM1_009705"/>
<dbReference type="EnsemblMetazoa" id="LLOJ003817-RA">
    <property type="protein sequence ID" value="LLOJ003817-PA"/>
    <property type="gene ID" value="LLOJ003817"/>
</dbReference>
<keyword evidence="4" id="KW-1185">Reference proteome</keyword>
<protein>
    <submittedName>
        <fullName evidence="2">Putative reverse transcriptase-like protein</fullName>
    </submittedName>
</protein>
<proteinExistence type="predicted"/>
<dbReference type="InterPro" id="IPR000477">
    <property type="entry name" value="RT_dom"/>
</dbReference>
<dbReference type="InterPro" id="IPR005135">
    <property type="entry name" value="Endo/exonuclease/phosphatase"/>
</dbReference>
<sequence>MAQSSSSVQSSNMFELLKDNDSGDSASQTAGIGLKVQCTSIYAYNGLKDALKKNKLRFFSHDFKPEQRKSYVISGLPNLPDMEKIISDELRQVYETWLSSRQNLDIPAYRIVRLDRASGKGGGVAIVLKSHINFEIVQDMKLKVIEAVGIKFGSLKKVTLVAAYFPGTALSRDKHSNFKSDINYLSRFKGNFIIAGDFNSKHRHWNCVRANKSGQILYDGMINGNFFVFYPPTPTFFPHQANRSLPSTIDLLLTNNPDLIGPINSLNKLSSDHLPVSFQLLLSLENNSGNKCLIPQLNKVNWSQFQRKMDLGLKGMENLEEKCDPEYIDEVINKFNVITQNVSKECIPMVSQNRKSKPLPVNIRKLIAQKNYIRNLWFRHRSQIYKCHLNVLTRKIRDELRIFRNQEWENRLQKAQENSQQFWRITRNLKKKKDIIPPFKNNTEVVTDDIGKANLLKDQFYKAHTTTMSFNSSEELKSKISSSLNLFNYLKPAKQEMYSLEMSEIKQIVKSLKKRKAPGADAIYPIMIKNFPPIALEWLFAIFGLCMSIGYFPRAWKQAVVVPVPKPGKDHSLASSYRPISLLSTLGKIFEKIILKRLDHFISVNNIIRDEQFGFRRGHSTTHQLVRISSSIKKGLSQKRSTGMVIFDIEKCFDTIWHDAVVYKMLCLKFPSYICKLIQSFLRDRSFAVRMGSAISAPSDIPYGLPQGSALSPTLFNIFTHDLPSVFKRCYSSLFADDTALLYTDSSIIKI</sequence>
<name>A0A1B0CHA5_LUTLO</name>
<dbReference type="EMBL" id="AJWK01012157">
    <property type="status" value="NOT_ANNOTATED_CDS"/>
    <property type="molecule type" value="Genomic_DNA"/>
</dbReference>
<dbReference type="SUPFAM" id="SSF56219">
    <property type="entry name" value="DNase I-like"/>
    <property type="match status" value="1"/>
</dbReference>
<evidence type="ECO:0000313" key="3">
    <source>
        <dbReference type="EnsemblMetazoa" id="LLOJ003817-PA"/>
    </source>
</evidence>
<dbReference type="Gene3D" id="3.60.10.10">
    <property type="entry name" value="Endonuclease/exonuclease/phosphatase"/>
    <property type="match status" value="1"/>
</dbReference>
<keyword evidence="2" id="KW-0548">Nucleotidyltransferase</keyword>
<keyword evidence="2" id="KW-0808">Transferase</keyword>
<dbReference type="VEuPathDB" id="VectorBase:LLOJ003817"/>
<dbReference type="PANTHER" id="PTHR36688:SF1">
    <property type="entry name" value="ENDONUCLEASE_EXONUCLEASE_PHOSPHATASE DOMAIN-CONTAINING PROTEIN"/>
    <property type="match status" value="1"/>
</dbReference>
<dbReference type="EMBL" id="GITU01007769">
    <property type="protein sequence ID" value="MBC1176472.1"/>
    <property type="molecule type" value="Transcribed_RNA"/>
</dbReference>
<evidence type="ECO:0000313" key="4">
    <source>
        <dbReference type="Proteomes" id="UP000092461"/>
    </source>
</evidence>
<evidence type="ECO:0000313" key="2">
    <source>
        <dbReference type="EMBL" id="MBC1176472.1"/>
    </source>
</evidence>
<dbReference type="CDD" id="cd01650">
    <property type="entry name" value="RT_nLTR_like"/>
    <property type="match status" value="1"/>
</dbReference>
<dbReference type="Pfam" id="PF00078">
    <property type="entry name" value="RVT_1"/>
    <property type="match status" value="1"/>
</dbReference>
<dbReference type="Proteomes" id="UP000092461">
    <property type="component" value="Unassembled WGS sequence"/>
</dbReference>
<reference evidence="4" key="1">
    <citation type="submission" date="2012-05" db="EMBL/GenBank/DDBJ databases">
        <title>Whole Genome Assembly of Lutzomyia longipalpis.</title>
        <authorList>
            <person name="Richards S."/>
            <person name="Qu C."/>
            <person name="Dillon R."/>
            <person name="Worley K."/>
            <person name="Scherer S."/>
            <person name="Batterton M."/>
            <person name="Taylor A."/>
            <person name="Hawes A."/>
            <person name="Hernandez B."/>
            <person name="Kovar C."/>
            <person name="Mandapat C."/>
            <person name="Pham C."/>
            <person name="Qu C."/>
            <person name="Jing C."/>
            <person name="Bess C."/>
            <person name="Bandaranaike D."/>
            <person name="Ngo D."/>
            <person name="Ongeri F."/>
            <person name="Arias F."/>
            <person name="Lara F."/>
            <person name="Weissenberger G."/>
            <person name="Kamau G."/>
            <person name="Han H."/>
            <person name="Shen H."/>
            <person name="Dinh H."/>
            <person name="Khalil I."/>
            <person name="Jones J."/>
            <person name="Shafer J."/>
            <person name="Jayaseelan J."/>
            <person name="Quiroz J."/>
            <person name="Blankenburg K."/>
            <person name="Nguyen L."/>
            <person name="Jackson L."/>
            <person name="Francisco L."/>
            <person name="Tang L.-Y."/>
            <person name="Pu L.-L."/>
            <person name="Perales L."/>
            <person name="Lorensuhewa L."/>
            <person name="Munidasa M."/>
            <person name="Coyle M."/>
            <person name="Taylor M."/>
            <person name="Puazo M."/>
            <person name="Firestine M."/>
            <person name="Scheel M."/>
            <person name="Javaid M."/>
            <person name="Wang M."/>
            <person name="Li M."/>
            <person name="Tabassum N."/>
            <person name="Saada N."/>
            <person name="Osuji N."/>
            <person name="Aqrawi P."/>
            <person name="Fu Q."/>
            <person name="Thornton R."/>
            <person name="Raj R."/>
            <person name="Goodspeed R."/>
            <person name="Mata R."/>
            <person name="Najjar R."/>
            <person name="Gubbala S."/>
            <person name="Lee S."/>
            <person name="Denson S."/>
            <person name="Patil S."/>
            <person name="Macmil S."/>
            <person name="Qi S."/>
            <person name="Matskevitch T."/>
            <person name="Palculict T."/>
            <person name="Mathew T."/>
            <person name="Vee V."/>
            <person name="Velamala V."/>
            <person name="Korchina V."/>
            <person name="Cai W."/>
            <person name="Liu W."/>
            <person name="Dai W."/>
            <person name="Zou X."/>
            <person name="Zhu Y."/>
            <person name="Zhang Y."/>
            <person name="Wu Y.-Q."/>
            <person name="Xin Y."/>
            <person name="Nazarath L."/>
            <person name="Kovar C."/>
            <person name="Han Y."/>
            <person name="Muzny D."/>
            <person name="Gibbs R."/>
        </authorList>
    </citation>
    <scope>NUCLEOTIDE SEQUENCE [LARGE SCALE GENOMIC DNA]</scope>
    <source>
        <strain evidence="4">Jacobina</strain>
    </source>
</reference>
<keyword evidence="2" id="KW-0695">RNA-directed DNA polymerase</keyword>
<dbReference type="GO" id="GO:0003964">
    <property type="term" value="F:RNA-directed DNA polymerase activity"/>
    <property type="evidence" value="ECO:0007669"/>
    <property type="project" value="UniProtKB-KW"/>
</dbReference>
<reference evidence="2" key="2">
    <citation type="journal article" date="2020" name="BMC">
        <title>Leishmania infection induces a limited differential gene expression in the sand fly midgut.</title>
        <authorList>
            <person name="Coutinho-Abreu I.V."/>
            <person name="Serafim T.D."/>
            <person name="Meneses C."/>
            <person name="Kamhawi S."/>
            <person name="Oliveira F."/>
            <person name="Valenzuela J.G."/>
        </authorList>
    </citation>
    <scope>NUCLEOTIDE SEQUENCE</scope>
    <source>
        <strain evidence="2">Jacobina</strain>
        <tissue evidence="2">Midgut</tissue>
    </source>
</reference>
<dbReference type="PROSITE" id="PS50878">
    <property type="entry name" value="RT_POL"/>
    <property type="match status" value="1"/>
</dbReference>
<evidence type="ECO:0000259" key="1">
    <source>
        <dbReference type="PROSITE" id="PS50878"/>
    </source>
</evidence>
<dbReference type="InterPro" id="IPR036691">
    <property type="entry name" value="Endo/exonu/phosph_ase_sf"/>
</dbReference>
<dbReference type="SUPFAM" id="SSF56672">
    <property type="entry name" value="DNA/RNA polymerases"/>
    <property type="match status" value="1"/>
</dbReference>
<dbReference type="AlphaFoldDB" id="A0A1B0CHA5"/>
<reference evidence="3" key="3">
    <citation type="submission" date="2020-05" db="UniProtKB">
        <authorList>
            <consortium name="EnsemblMetazoa"/>
        </authorList>
    </citation>
    <scope>IDENTIFICATION</scope>
    <source>
        <strain evidence="3">Jacobina</strain>
    </source>
</reference>